<dbReference type="Gene3D" id="3.40.309.10">
    <property type="entry name" value="Aldehyde Dehydrogenase, Chain A, domain 2"/>
    <property type="match status" value="1"/>
</dbReference>
<evidence type="ECO:0000256" key="6">
    <source>
        <dbReference type="RuleBase" id="RU003345"/>
    </source>
</evidence>
<dbReference type="CDD" id="cd07099">
    <property type="entry name" value="ALDH_DDALDH"/>
    <property type="match status" value="1"/>
</dbReference>
<accession>A0A919SX77</accession>
<dbReference type="PANTHER" id="PTHR11699">
    <property type="entry name" value="ALDEHYDE DEHYDROGENASE-RELATED"/>
    <property type="match status" value="1"/>
</dbReference>
<dbReference type="PIRSF" id="PIRSF036492">
    <property type="entry name" value="ALDH"/>
    <property type="match status" value="1"/>
</dbReference>
<gene>
    <name evidence="8" type="ORF">Aau02nite_82490</name>
</gene>
<dbReference type="GO" id="GO:0006081">
    <property type="term" value="P:aldehyde metabolic process"/>
    <property type="evidence" value="ECO:0007669"/>
    <property type="project" value="InterPro"/>
</dbReference>
<evidence type="ECO:0000256" key="4">
    <source>
        <dbReference type="PIRSR" id="PIRSR036492-1"/>
    </source>
</evidence>
<evidence type="ECO:0000259" key="7">
    <source>
        <dbReference type="Pfam" id="PF00171"/>
    </source>
</evidence>
<dbReference type="InterPro" id="IPR016162">
    <property type="entry name" value="Ald_DH_N"/>
</dbReference>
<dbReference type="GO" id="GO:0016620">
    <property type="term" value="F:oxidoreductase activity, acting on the aldehyde or oxo group of donors, NAD or NADP as acceptor"/>
    <property type="evidence" value="ECO:0007669"/>
    <property type="project" value="InterPro"/>
</dbReference>
<dbReference type="InterPro" id="IPR015590">
    <property type="entry name" value="Aldehyde_DH_dom"/>
</dbReference>
<reference evidence="8" key="1">
    <citation type="submission" date="2021-03" db="EMBL/GenBank/DDBJ databases">
        <title>Whole genome shotgun sequence of Actinoplanes auranticolor NBRC 12245.</title>
        <authorList>
            <person name="Komaki H."/>
            <person name="Tamura T."/>
        </authorList>
    </citation>
    <scope>NUCLEOTIDE SEQUENCE</scope>
    <source>
        <strain evidence="8">NBRC 12245</strain>
    </source>
</reference>
<evidence type="ECO:0000256" key="5">
    <source>
        <dbReference type="PROSITE-ProRule" id="PRU10007"/>
    </source>
</evidence>
<dbReference type="InterPro" id="IPR016163">
    <property type="entry name" value="Ald_DH_C"/>
</dbReference>
<dbReference type="AlphaFoldDB" id="A0A919SX77"/>
<evidence type="ECO:0000313" key="8">
    <source>
        <dbReference type="EMBL" id="GIM78773.1"/>
    </source>
</evidence>
<dbReference type="SUPFAM" id="SSF53720">
    <property type="entry name" value="ALDH-like"/>
    <property type="match status" value="1"/>
</dbReference>
<comment type="similarity">
    <text evidence="1 3 6">Belongs to the aldehyde dehydrogenase family.</text>
</comment>
<evidence type="ECO:0000313" key="9">
    <source>
        <dbReference type="Proteomes" id="UP000681340"/>
    </source>
</evidence>
<feature type="domain" description="Aldehyde dehydrogenase" evidence="7">
    <location>
        <begin position="26"/>
        <end position="468"/>
    </location>
</feature>
<protein>
    <recommendedName>
        <fullName evidence="3">Aldehyde dehydrogenase</fullName>
    </recommendedName>
</protein>
<feature type="active site" evidence="4">
    <location>
        <position position="286"/>
    </location>
</feature>
<dbReference type="PROSITE" id="PS00687">
    <property type="entry name" value="ALDEHYDE_DEHYDR_GLU"/>
    <property type="match status" value="1"/>
</dbReference>
<organism evidence="8 9">
    <name type="scientific">Actinoplanes auranticolor</name>
    <dbReference type="NCBI Taxonomy" id="47988"/>
    <lineage>
        <taxon>Bacteria</taxon>
        <taxon>Bacillati</taxon>
        <taxon>Actinomycetota</taxon>
        <taxon>Actinomycetes</taxon>
        <taxon>Micromonosporales</taxon>
        <taxon>Micromonosporaceae</taxon>
        <taxon>Actinoplanes</taxon>
    </lineage>
</organism>
<name>A0A919SX77_9ACTN</name>
<dbReference type="InterPro" id="IPR016161">
    <property type="entry name" value="Ald_DH/histidinol_DH"/>
</dbReference>
<proteinExistence type="inferred from homology"/>
<dbReference type="Gene3D" id="3.40.605.10">
    <property type="entry name" value="Aldehyde Dehydrogenase, Chain A, domain 1"/>
    <property type="match status" value="1"/>
</dbReference>
<dbReference type="InterPro" id="IPR029510">
    <property type="entry name" value="Ald_DH_CS_GLU"/>
</dbReference>
<evidence type="ECO:0000256" key="2">
    <source>
        <dbReference type="ARBA" id="ARBA00023002"/>
    </source>
</evidence>
<keyword evidence="2 3" id="KW-0560">Oxidoreductase</keyword>
<dbReference type="Pfam" id="PF00171">
    <property type="entry name" value="Aldedh"/>
    <property type="match status" value="1"/>
</dbReference>
<keyword evidence="9" id="KW-1185">Reference proteome</keyword>
<feature type="active site" evidence="4 5">
    <location>
        <position position="252"/>
    </location>
</feature>
<evidence type="ECO:0000256" key="3">
    <source>
        <dbReference type="PIRNR" id="PIRNR036492"/>
    </source>
</evidence>
<sequence>MRLRLTFMTATRTPGMPVVEDGFLVSTSPATGVEAGRVPISDGKGVEAAVERARTAGAWWAGLNFDGRRTRLLRWRALLAERIEELATLTHAETGKPLADAIVEATAAIEHIDWAARNAKRVLGPRRMRTRLLVAEHSGHLEYQPYGVVGVIGPWNYPILTPLGPISGALAAGNAVVLKPSEYTPAVGQWLADTFAEIVPEEPVFQVVHGLGDVGAALCRSGVGKVSFTGSTATAKKVMAACAETLTPVVLEAGGKDALIVDADADVNAAAEAAVWGSMTNAGQTCIGIERVYAVAPVYDAFVAAVVEKAGKLRLGEEIGPITMPGQVDVIRRHIDDALADGGRALLGGAGAVQPPNVAPTVLVDVPESSAAIREETFGPTVTITKVADAEEAISRANALPYGLGGAVFGKANGIRIARRLHTGMVAVNSTLSFVGMATLPFGGVGDSGFGRIHGEDGLREFGRAKSITVRRGPSLLPAMTFERTPAQVGRIVKAVKLLYGRRP</sequence>
<dbReference type="EMBL" id="BOQL01000077">
    <property type="protein sequence ID" value="GIM78773.1"/>
    <property type="molecule type" value="Genomic_DNA"/>
</dbReference>
<evidence type="ECO:0000256" key="1">
    <source>
        <dbReference type="ARBA" id="ARBA00009986"/>
    </source>
</evidence>
<comment type="caution">
    <text evidence="8">The sequence shown here is derived from an EMBL/GenBank/DDBJ whole genome shotgun (WGS) entry which is preliminary data.</text>
</comment>
<dbReference type="Proteomes" id="UP000681340">
    <property type="component" value="Unassembled WGS sequence"/>
</dbReference>
<dbReference type="InterPro" id="IPR012394">
    <property type="entry name" value="Aldehyde_DH_NAD(P)"/>
</dbReference>